<dbReference type="InterPro" id="IPR050091">
    <property type="entry name" value="PKS_NRPS_Biosynth_Enz"/>
</dbReference>
<dbReference type="InterPro" id="IPR014043">
    <property type="entry name" value="Acyl_transferase_dom"/>
</dbReference>
<reference evidence="12" key="1">
    <citation type="submission" date="2016-10" db="EMBL/GenBank/DDBJ databases">
        <authorList>
            <person name="Varghese N."/>
            <person name="Submissions S."/>
        </authorList>
    </citation>
    <scope>NUCLEOTIDE SEQUENCE [LARGE SCALE GENOMIC DNA]</scope>
    <source>
        <strain evidence="12">CGMCC 4.2126</strain>
    </source>
</reference>
<dbReference type="InterPro" id="IPR016035">
    <property type="entry name" value="Acyl_Trfase/lysoPLipase"/>
</dbReference>
<dbReference type="Gene3D" id="3.40.50.720">
    <property type="entry name" value="NAD(P)-binding Rossmann-like Domain"/>
    <property type="match status" value="1"/>
</dbReference>
<evidence type="ECO:0000256" key="1">
    <source>
        <dbReference type="ARBA" id="ARBA00022450"/>
    </source>
</evidence>
<dbReference type="EMBL" id="FOQY01000006">
    <property type="protein sequence ID" value="SFJ02652.1"/>
    <property type="molecule type" value="Genomic_DNA"/>
</dbReference>
<dbReference type="InterPro" id="IPR016039">
    <property type="entry name" value="Thiolase-like"/>
</dbReference>
<dbReference type="PROSITE" id="PS00012">
    <property type="entry name" value="PHOSPHOPANTETHEINE"/>
    <property type="match status" value="1"/>
</dbReference>
<dbReference type="PANTHER" id="PTHR43775:SF51">
    <property type="entry name" value="INACTIVE PHENOLPHTHIOCEROL SYNTHESIS POLYKETIDE SYNTHASE TYPE I PKS1-RELATED"/>
    <property type="match status" value="1"/>
</dbReference>
<evidence type="ECO:0000256" key="4">
    <source>
        <dbReference type="ARBA" id="ARBA00022832"/>
    </source>
</evidence>
<dbReference type="Gene3D" id="1.10.1200.10">
    <property type="entry name" value="ACP-like"/>
    <property type="match status" value="1"/>
</dbReference>
<dbReference type="PANTHER" id="PTHR43775">
    <property type="entry name" value="FATTY ACID SYNTHASE"/>
    <property type="match status" value="1"/>
</dbReference>
<dbReference type="GO" id="GO:0004312">
    <property type="term" value="F:fatty acid synthase activity"/>
    <property type="evidence" value="ECO:0007669"/>
    <property type="project" value="TreeGrafter"/>
</dbReference>
<dbReference type="GO" id="GO:0006633">
    <property type="term" value="P:fatty acid biosynthetic process"/>
    <property type="evidence" value="ECO:0007669"/>
    <property type="project" value="InterPro"/>
</dbReference>
<dbReference type="Pfam" id="PF00109">
    <property type="entry name" value="ketoacyl-synt"/>
    <property type="match status" value="1"/>
</dbReference>
<dbReference type="PROSITE" id="PS50075">
    <property type="entry name" value="CARRIER"/>
    <property type="match status" value="1"/>
</dbReference>
<dbReference type="InterPro" id="IPR020841">
    <property type="entry name" value="PKS_Beta-ketoAc_synthase_dom"/>
</dbReference>
<evidence type="ECO:0000256" key="2">
    <source>
        <dbReference type="ARBA" id="ARBA00022553"/>
    </source>
</evidence>
<dbReference type="InterPro" id="IPR057326">
    <property type="entry name" value="KR_dom"/>
</dbReference>
<dbReference type="SMART" id="SM00827">
    <property type="entry name" value="PKS_AT"/>
    <property type="match status" value="1"/>
</dbReference>
<feature type="domain" description="Ketosynthase family 3 (KS3)" evidence="10">
    <location>
        <begin position="5"/>
        <end position="432"/>
    </location>
</feature>
<dbReference type="SUPFAM" id="SSF55048">
    <property type="entry name" value="Probable ACP-binding domain of malonyl-CoA ACP transacylase"/>
    <property type="match status" value="1"/>
</dbReference>
<evidence type="ECO:0000313" key="12">
    <source>
        <dbReference type="Proteomes" id="UP000199111"/>
    </source>
</evidence>
<evidence type="ECO:0000256" key="5">
    <source>
        <dbReference type="ARBA" id="ARBA00023098"/>
    </source>
</evidence>
<organism evidence="11 12">
    <name type="scientific">Streptosporangium canum</name>
    <dbReference type="NCBI Taxonomy" id="324952"/>
    <lineage>
        <taxon>Bacteria</taxon>
        <taxon>Bacillati</taxon>
        <taxon>Actinomycetota</taxon>
        <taxon>Actinomycetes</taxon>
        <taxon>Streptosporangiales</taxon>
        <taxon>Streptosporangiaceae</taxon>
        <taxon>Streptosporangium</taxon>
    </lineage>
</organism>
<keyword evidence="2" id="KW-0597">Phosphoprotein</keyword>
<evidence type="ECO:0000256" key="6">
    <source>
        <dbReference type="ARBA" id="ARBA00023268"/>
    </source>
</evidence>
<dbReference type="Gene3D" id="3.40.366.10">
    <property type="entry name" value="Malonyl-Coenzyme A Acyl Carrier Protein, domain 2"/>
    <property type="match status" value="1"/>
</dbReference>
<protein>
    <submittedName>
        <fullName evidence="11">Acyl transferase domain-containing protein</fullName>
    </submittedName>
</protein>
<evidence type="ECO:0000256" key="8">
    <source>
        <dbReference type="SAM" id="MobiDB-lite"/>
    </source>
</evidence>
<dbReference type="GeneID" id="96298019"/>
<evidence type="ECO:0000313" key="11">
    <source>
        <dbReference type="EMBL" id="SFJ02652.1"/>
    </source>
</evidence>
<feature type="domain" description="Carrier" evidence="9">
    <location>
        <begin position="1320"/>
        <end position="1395"/>
    </location>
</feature>
<dbReference type="Pfam" id="PF00698">
    <property type="entry name" value="Acyl_transf_1"/>
    <property type="match status" value="1"/>
</dbReference>
<dbReference type="PROSITE" id="PS52004">
    <property type="entry name" value="KS3_2"/>
    <property type="match status" value="1"/>
</dbReference>
<dbReference type="InterPro" id="IPR036736">
    <property type="entry name" value="ACP-like_sf"/>
</dbReference>
<gene>
    <name evidence="11" type="ORF">SAMN05216275_10669</name>
</gene>
<dbReference type="GO" id="GO:0031177">
    <property type="term" value="F:phosphopantetheine binding"/>
    <property type="evidence" value="ECO:0007669"/>
    <property type="project" value="InterPro"/>
</dbReference>
<dbReference type="InterPro" id="IPR014031">
    <property type="entry name" value="Ketoacyl_synth_C"/>
</dbReference>
<dbReference type="SMART" id="SM00825">
    <property type="entry name" value="PKS_KS"/>
    <property type="match status" value="1"/>
</dbReference>
<dbReference type="FunFam" id="3.40.47.10:FF:000042">
    <property type="entry name" value="Polyketide synthase Pks13"/>
    <property type="match status" value="1"/>
</dbReference>
<evidence type="ECO:0000259" key="9">
    <source>
        <dbReference type="PROSITE" id="PS50075"/>
    </source>
</evidence>
<dbReference type="InterPro" id="IPR009081">
    <property type="entry name" value="PP-bd_ACP"/>
</dbReference>
<keyword evidence="3 11" id="KW-0808">Transferase</keyword>
<dbReference type="InterPro" id="IPR006162">
    <property type="entry name" value="Ppantetheine_attach_site"/>
</dbReference>
<name>A0A1I3N0D4_9ACTN</name>
<evidence type="ECO:0000256" key="7">
    <source>
        <dbReference type="ARBA" id="ARBA00023315"/>
    </source>
</evidence>
<dbReference type="SMART" id="SM00822">
    <property type="entry name" value="PKS_KR"/>
    <property type="match status" value="1"/>
</dbReference>
<dbReference type="InterPro" id="IPR036291">
    <property type="entry name" value="NAD(P)-bd_dom_sf"/>
</dbReference>
<dbReference type="InterPro" id="IPR013968">
    <property type="entry name" value="PKS_KR"/>
</dbReference>
<dbReference type="Pfam" id="PF22621">
    <property type="entry name" value="CurL-like_PKS_C"/>
    <property type="match status" value="1"/>
</dbReference>
<keyword evidence="1" id="KW-0596">Phosphopantetheine</keyword>
<evidence type="ECO:0000256" key="3">
    <source>
        <dbReference type="ARBA" id="ARBA00022679"/>
    </source>
</evidence>
<dbReference type="Proteomes" id="UP000199111">
    <property type="component" value="Unassembled WGS sequence"/>
</dbReference>
<dbReference type="GO" id="GO:0004315">
    <property type="term" value="F:3-oxoacyl-[acyl-carrier-protein] synthase activity"/>
    <property type="evidence" value="ECO:0007669"/>
    <property type="project" value="InterPro"/>
</dbReference>
<dbReference type="Gene3D" id="3.40.47.10">
    <property type="match status" value="1"/>
</dbReference>
<keyword evidence="4" id="KW-0276">Fatty acid metabolism</keyword>
<dbReference type="Pfam" id="PF08659">
    <property type="entry name" value="KR"/>
    <property type="match status" value="1"/>
</dbReference>
<proteinExistence type="predicted"/>
<keyword evidence="5" id="KW-0443">Lipid metabolism</keyword>
<dbReference type="Pfam" id="PF00550">
    <property type="entry name" value="PP-binding"/>
    <property type="match status" value="1"/>
</dbReference>
<dbReference type="SUPFAM" id="SSF52151">
    <property type="entry name" value="FabD/lysophospholipase-like"/>
    <property type="match status" value="1"/>
</dbReference>
<dbReference type="Pfam" id="PF02801">
    <property type="entry name" value="Ketoacyl-synt_C"/>
    <property type="match status" value="1"/>
</dbReference>
<dbReference type="CDD" id="cd00833">
    <property type="entry name" value="PKS"/>
    <property type="match status" value="1"/>
</dbReference>
<dbReference type="SMART" id="SM00823">
    <property type="entry name" value="PKS_PP"/>
    <property type="match status" value="1"/>
</dbReference>
<dbReference type="InterPro" id="IPR014030">
    <property type="entry name" value="Ketoacyl_synth_N"/>
</dbReference>
<dbReference type="PROSITE" id="PS00606">
    <property type="entry name" value="KS3_1"/>
    <property type="match status" value="1"/>
</dbReference>
<dbReference type="InterPro" id="IPR016036">
    <property type="entry name" value="Malonyl_transacylase_ACP-bd"/>
</dbReference>
<feature type="region of interest" description="Disordered" evidence="8">
    <location>
        <begin position="1286"/>
        <end position="1322"/>
    </location>
</feature>
<accession>A0A1I3N0D4</accession>
<sequence length="1443" mass="152267">MDTTPADIAVIGMACRFPGANDPDQYWRNLREGVESIRFQSDEVLLANGVTQRQLDNPRYVKASAPVEGGDTFDAAFFGYSAREAELMDPQHRLFLETGYSALEDAGYDPARYDGLIGVYAGSTMNTYILMNLVPNQSVLEVVGDLQTMIGNDKEYLASRVSYKLNLKGPSCVVQTACSTSLVAVHMACQAILAGECDMALVGGSSVRMPLGGGYMHQPGGTSSSDGHCRAFDAAAEGSVVGSGVGAVVLKHLKDAIRDGDHVYTVIKGTAINNDGNAKVSFTAPSVEGQARAAASALLAAGLTGDDIDYIEAHGTGTPLGDPIEVAALTRGLRETTDRRQDVVLGSVKTNIGHLDAAAGVAGFIKAVQSVRHGLVPPTLNFTTPNPQIDFAASPFYVSSELVDWPEVDRPRRAAVNSIGMGGTNAHVVIEQAPPPAPASGSAAWQLLRVSAATPTALDTATARLATWLREHPAAELADVAYTLDVGRRPLSYRRTVVARDVEDAAAALGAPGSARVTDSLLSREPSGVVFLFPGQGSQRFGMGATAYAGSPVFREVVDDLLDTAPELLAAELRELVLTAGTGTEAQERRLADTRVTQPALFLVCYGWARALIAYGISPTALLGHSIGELVAAAVAGVLRPADAFALVIARGELMAVQPAGAMLSVVASAETVREHLGDDVDIAAINGPALVSVSGTTEAVDVLAVRLDAAGIASRRLIVSHPFHSRHMQAATDRLRELAAAFPATAPEIPMLSNVTGDWHGPAPIEPAYWGEHVRRPVDVAGCLERLNERQGQILLEVGPGETMLALARQYAATADWAAGVPTLPMGDDKRAGRRTALEALAGLWHAGLMVSEPAAEEQPRHRLALPTYPFERKRYWIQPVGNPTTSSAVRDRAAVLPDPHQWIHQARWQELDSPTGSADRVVVAADTRTVAEETEILLVPAPDDLAAASILVRDAAAAVRDRKSPLRLVLAVRGAGRLLDRADVAPSTAALAALAHVASQETAMLDAGVVAADGGPEEIRTLVGRDDPPLVAIRGGRRWGRVWIPLPVSGQESLTGRRVAVLGGLGLFGRRAAAHLLAQPETEVWLLDNRAEKDLDAAESGDLARLRGIGGDRLTVARADVTDAASLAAALDPALDERLAVVIIAAGPLSLSPAAVSEIDGGTLAAHVTPRAAMVSALAEVLAVRPVTPRVVQVSSLSTALGGLGSAAYAAANELAATLAENQGPGWTSVDWEHWRRPDEVLAGSMARYAMDAELIGTTLEIVLAAGHGRLAVSTGDLGYRVEQSRPTSQAPARAETDGEVVDGGTHRRPDIQTPYMSPSGDVEKNVAAQMKRLLGIDRVGAADNFFDLGGDSLMAMQLISLLRDEYRIALPMEEIFADPTVRGLAVSIQKHGEAELAPPAEDEKGDEDEDLAALFAEIEQMNDNEVARQLSELSTEQEQQ</sequence>
<dbReference type="InterPro" id="IPR001227">
    <property type="entry name" value="Ac_transferase_dom_sf"/>
</dbReference>
<keyword evidence="12" id="KW-1185">Reference proteome</keyword>
<keyword evidence="7" id="KW-0012">Acyltransferase</keyword>
<dbReference type="SUPFAM" id="SSF51735">
    <property type="entry name" value="NAD(P)-binding Rossmann-fold domains"/>
    <property type="match status" value="2"/>
</dbReference>
<dbReference type="SUPFAM" id="SSF47336">
    <property type="entry name" value="ACP-like"/>
    <property type="match status" value="1"/>
</dbReference>
<dbReference type="InterPro" id="IPR018201">
    <property type="entry name" value="Ketoacyl_synth_AS"/>
</dbReference>
<evidence type="ECO:0000259" key="10">
    <source>
        <dbReference type="PROSITE" id="PS52004"/>
    </source>
</evidence>
<keyword evidence="6" id="KW-0511">Multifunctional enzyme</keyword>
<dbReference type="Gene3D" id="3.30.70.3290">
    <property type="match status" value="1"/>
</dbReference>
<dbReference type="InterPro" id="IPR020806">
    <property type="entry name" value="PKS_PP-bd"/>
</dbReference>
<dbReference type="SUPFAM" id="SSF53901">
    <property type="entry name" value="Thiolase-like"/>
    <property type="match status" value="1"/>
</dbReference>
<dbReference type="RefSeq" id="WP_177245052.1">
    <property type="nucleotide sequence ID" value="NZ_FOQY01000006.1"/>
</dbReference>